<evidence type="ECO:0000313" key="4">
    <source>
        <dbReference type="EMBL" id="MFD1362312.1"/>
    </source>
</evidence>
<evidence type="ECO:0000259" key="3">
    <source>
        <dbReference type="SMART" id="SM00910"/>
    </source>
</evidence>
<keyword evidence="2" id="KW-0378">Hydrolase</keyword>
<organism evidence="4 5">
    <name type="scientific">Lentibacillus salinarum</name>
    <dbReference type="NCBI Taxonomy" id="446820"/>
    <lineage>
        <taxon>Bacteria</taxon>
        <taxon>Bacillati</taxon>
        <taxon>Bacillota</taxon>
        <taxon>Bacilli</taxon>
        <taxon>Bacillales</taxon>
        <taxon>Bacillaceae</taxon>
        <taxon>Lentibacillus</taxon>
    </lineage>
</organism>
<feature type="domain" description="HIRAN" evidence="3">
    <location>
        <begin position="131"/>
        <end position="231"/>
    </location>
</feature>
<dbReference type="RefSeq" id="WP_382400737.1">
    <property type="nucleotide sequence ID" value="NZ_JBHTNH010000025.1"/>
</dbReference>
<keyword evidence="5" id="KW-1185">Reference proteome</keyword>
<dbReference type="SMART" id="SM00910">
    <property type="entry name" value="HIRAN"/>
    <property type="match status" value="1"/>
</dbReference>
<comment type="caution">
    <text evidence="4">The sequence shown here is derived from an EMBL/GenBank/DDBJ whole genome shotgun (WGS) entry which is preliminary data.</text>
</comment>
<evidence type="ECO:0000256" key="1">
    <source>
        <dbReference type="ARBA" id="ARBA00022723"/>
    </source>
</evidence>
<dbReference type="Pfam" id="PF08797">
    <property type="entry name" value="HIRAN"/>
    <property type="match status" value="1"/>
</dbReference>
<dbReference type="EMBL" id="JBHTNH010000025">
    <property type="protein sequence ID" value="MFD1362312.1"/>
    <property type="molecule type" value="Genomic_DNA"/>
</dbReference>
<evidence type="ECO:0000256" key="2">
    <source>
        <dbReference type="ARBA" id="ARBA00022801"/>
    </source>
</evidence>
<name>A0ABW3ZX30_9BACI</name>
<dbReference type="Gene3D" id="3.30.70.2330">
    <property type="match status" value="1"/>
</dbReference>
<proteinExistence type="predicted"/>
<dbReference type="InterPro" id="IPR014905">
    <property type="entry name" value="HIRAN"/>
</dbReference>
<sequence>MTKRPFVLWLIWQNTETRQRYHIGNLSSLDGEFTFAYELSGKRRTLLEAMKNGYRPHLAFRDIHKVYKSNRLFDAFARRLPDKRRPDFKELLQSYGLSNNYTEMDLLRATGGRLATDPYEFVAPIYRYDNHFDFDFYVAGWRYYEGENALNALKVGDDVTFELDEMNPKDKKAVVVLTTQSGYKLGYVPAFYSGFMHDVMKNNGTYSAKVESVHPDAKPQQKVNISVVGESDITEYQGAGFDIMERFEMV</sequence>
<dbReference type="Proteomes" id="UP001597178">
    <property type="component" value="Unassembled WGS sequence"/>
</dbReference>
<protein>
    <submittedName>
        <fullName evidence="4">HIRAN domain-containing protein</fullName>
    </submittedName>
</protein>
<reference evidence="5" key="1">
    <citation type="journal article" date="2019" name="Int. J. Syst. Evol. Microbiol.">
        <title>The Global Catalogue of Microorganisms (GCM) 10K type strain sequencing project: providing services to taxonomists for standard genome sequencing and annotation.</title>
        <authorList>
            <consortium name="The Broad Institute Genomics Platform"/>
            <consortium name="The Broad Institute Genome Sequencing Center for Infectious Disease"/>
            <person name="Wu L."/>
            <person name="Ma J."/>
        </authorList>
    </citation>
    <scope>NUCLEOTIDE SEQUENCE [LARGE SCALE GENOMIC DNA]</scope>
    <source>
        <strain evidence="5">CCUG 54822</strain>
    </source>
</reference>
<evidence type="ECO:0000313" key="5">
    <source>
        <dbReference type="Proteomes" id="UP001597178"/>
    </source>
</evidence>
<keyword evidence="1" id="KW-0479">Metal-binding</keyword>
<accession>A0ABW3ZX30</accession>
<gene>
    <name evidence="4" type="ORF">ACFQ4A_11660</name>
</gene>